<feature type="compositionally biased region" description="Basic and acidic residues" evidence="1">
    <location>
        <begin position="30"/>
        <end position="41"/>
    </location>
</feature>
<feature type="compositionally biased region" description="Low complexity" evidence="1">
    <location>
        <begin position="83"/>
        <end position="92"/>
    </location>
</feature>
<sequence>MEAFKPYLSFANTVSNVSCSHTQEVSNDDSSEHDSDTERLNKNALDNQPNEDDIENSQNNAEYATSSAGKQANKPNRKRNTPSSSAPSSKLSINENKNKGLQFNQFLEHKIHGYFLANVLLLSINENNNIGLHFNQFLEHFVIPR</sequence>
<keyword evidence="3" id="KW-1185">Reference proteome</keyword>
<dbReference type="EMBL" id="LBMM01018605">
    <property type="protein sequence ID" value="KMQ83744.1"/>
    <property type="molecule type" value="Genomic_DNA"/>
</dbReference>
<feature type="region of interest" description="Disordered" evidence="1">
    <location>
        <begin position="21"/>
        <end position="95"/>
    </location>
</feature>
<evidence type="ECO:0000313" key="2">
    <source>
        <dbReference type="EMBL" id="KMQ83744.1"/>
    </source>
</evidence>
<feature type="compositionally biased region" description="Polar residues" evidence="1">
    <location>
        <begin position="56"/>
        <end position="74"/>
    </location>
</feature>
<organism evidence="2 3">
    <name type="scientific">Lasius niger</name>
    <name type="common">Black garden ant</name>
    <dbReference type="NCBI Taxonomy" id="67767"/>
    <lineage>
        <taxon>Eukaryota</taxon>
        <taxon>Metazoa</taxon>
        <taxon>Ecdysozoa</taxon>
        <taxon>Arthropoda</taxon>
        <taxon>Hexapoda</taxon>
        <taxon>Insecta</taxon>
        <taxon>Pterygota</taxon>
        <taxon>Neoptera</taxon>
        <taxon>Endopterygota</taxon>
        <taxon>Hymenoptera</taxon>
        <taxon>Apocrita</taxon>
        <taxon>Aculeata</taxon>
        <taxon>Formicoidea</taxon>
        <taxon>Formicidae</taxon>
        <taxon>Formicinae</taxon>
        <taxon>Lasius</taxon>
        <taxon>Lasius</taxon>
    </lineage>
</organism>
<reference evidence="2 3" key="1">
    <citation type="submission" date="2015-04" db="EMBL/GenBank/DDBJ databases">
        <title>Lasius niger genome sequencing.</title>
        <authorList>
            <person name="Konorov E.A."/>
            <person name="Nikitin M.A."/>
            <person name="Kirill M.V."/>
            <person name="Chang P."/>
        </authorList>
    </citation>
    <scope>NUCLEOTIDE SEQUENCE [LARGE SCALE GENOMIC DNA]</scope>
    <source>
        <tissue evidence="2">Whole</tissue>
    </source>
</reference>
<dbReference type="PaxDb" id="67767-A0A0J7K0A4"/>
<name>A0A0J7K0A4_LASNI</name>
<evidence type="ECO:0000256" key="1">
    <source>
        <dbReference type="SAM" id="MobiDB-lite"/>
    </source>
</evidence>
<dbReference type="AlphaFoldDB" id="A0A0J7K0A4"/>
<gene>
    <name evidence="2" type="ORF">RF55_19216</name>
</gene>
<accession>A0A0J7K0A4</accession>
<evidence type="ECO:0000313" key="3">
    <source>
        <dbReference type="Proteomes" id="UP000036403"/>
    </source>
</evidence>
<comment type="caution">
    <text evidence="2">The sequence shown here is derived from an EMBL/GenBank/DDBJ whole genome shotgun (WGS) entry which is preliminary data.</text>
</comment>
<dbReference type="Proteomes" id="UP000036403">
    <property type="component" value="Unassembled WGS sequence"/>
</dbReference>
<protein>
    <submittedName>
        <fullName evidence="2">Uncharacterized protein</fullName>
    </submittedName>
</protein>
<proteinExistence type="predicted"/>